<dbReference type="CDD" id="cd07377">
    <property type="entry name" value="WHTH_GntR"/>
    <property type="match status" value="1"/>
</dbReference>
<dbReference type="EMBL" id="FOKI01000004">
    <property type="protein sequence ID" value="SFA83372.1"/>
    <property type="molecule type" value="Genomic_DNA"/>
</dbReference>
<dbReference type="Gene3D" id="1.10.10.10">
    <property type="entry name" value="Winged helix-like DNA-binding domain superfamily/Winged helix DNA-binding domain"/>
    <property type="match status" value="1"/>
</dbReference>
<keyword evidence="6" id="KW-1185">Reference proteome</keyword>
<dbReference type="GO" id="GO:0003700">
    <property type="term" value="F:DNA-binding transcription factor activity"/>
    <property type="evidence" value="ECO:0007669"/>
    <property type="project" value="InterPro"/>
</dbReference>
<dbReference type="OrthoDB" id="163333at2"/>
<evidence type="ECO:0000313" key="6">
    <source>
        <dbReference type="Proteomes" id="UP000198619"/>
    </source>
</evidence>
<reference evidence="5 6" key="1">
    <citation type="submission" date="2016-10" db="EMBL/GenBank/DDBJ databases">
        <authorList>
            <person name="de Groot N.N."/>
        </authorList>
    </citation>
    <scope>NUCLEOTIDE SEQUENCE [LARGE SCALE GENOMIC DNA]</scope>
    <source>
        <strain evidence="5 6">DSM 12271</strain>
    </source>
</reference>
<sequence length="121" mass="14168">MEFELNSKEPIYIQIKKHIEMKIVSGEFKGGERMSSVREFANSLKVNPNTIQRVYMELENDNLIYTQRGVGKFVTDDKSAIKQLRKNISKEKLEEFIKTTKLLGFTKEEVVESILEMYEEV</sequence>
<keyword evidence="1" id="KW-0805">Transcription regulation</keyword>
<dbReference type="AlphaFoldDB" id="A0A1I0W417"/>
<keyword evidence="2 5" id="KW-0238">DNA-binding</keyword>
<dbReference type="SUPFAM" id="SSF46785">
    <property type="entry name" value="Winged helix' DNA-binding domain"/>
    <property type="match status" value="1"/>
</dbReference>
<evidence type="ECO:0000256" key="2">
    <source>
        <dbReference type="ARBA" id="ARBA00023125"/>
    </source>
</evidence>
<protein>
    <submittedName>
        <fullName evidence="5">DNA-binding transcriptional regulator YhcF, GntR family</fullName>
    </submittedName>
</protein>
<dbReference type="PANTHER" id="PTHR38445">
    <property type="entry name" value="HTH-TYPE TRANSCRIPTIONAL REPRESSOR YTRA"/>
    <property type="match status" value="1"/>
</dbReference>
<evidence type="ECO:0000256" key="3">
    <source>
        <dbReference type="ARBA" id="ARBA00023163"/>
    </source>
</evidence>
<dbReference type="STRING" id="84698.SAMN04488528_100420"/>
<feature type="domain" description="HTH gntR-type" evidence="4">
    <location>
        <begin position="9"/>
        <end position="77"/>
    </location>
</feature>
<evidence type="ECO:0000256" key="1">
    <source>
        <dbReference type="ARBA" id="ARBA00023015"/>
    </source>
</evidence>
<evidence type="ECO:0000259" key="4">
    <source>
        <dbReference type="PROSITE" id="PS50949"/>
    </source>
</evidence>
<dbReference type="InterPro" id="IPR036388">
    <property type="entry name" value="WH-like_DNA-bd_sf"/>
</dbReference>
<gene>
    <name evidence="5" type="ORF">SAMN04488528_100420</name>
</gene>
<dbReference type="GO" id="GO:0003677">
    <property type="term" value="F:DNA binding"/>
    <property type="evidence" value="ECO:0007669"/>
    <property type="project" value="UniProtKB-KW"/>
</dbReference>
<evidence type="ECO:0000313" key="5">
    <source>
        <dbReference type="EMBL" id="SFA83372.1"/>
    </source>
</evidence>
<keyword evidence="3" id="KW-0804">Transcription</keyword>
<name>A0A1I0W417_9CLOT</name>
<dbReference type="PANTHER" id="PTHR38445:SF6">
    <property type="entry name" value="GNTR-FAMILY TRANSCRIPTIONAL REGULATOR"/>
    <property type="match status" value="1"/>
</dbReference>
<dbReference type="PROSITE" id="PS50949">
    <property type="entry name" value="HTH_GNTR"/>
    <property type="match status" value="1"/>
</dbReference>
<dbReference type="Proteomes" id="UP000198619">
    <property type="component" value="Unassembled WGS sequence"/>
</dbReference>
<accession>A0A1I0W417</accession>
<dbReference type="InterPro" id="IPR036390">
    <property type="entry name" value="WH_DNA-bd_sf"/>
</dbReference>
<dbReference type="Pfam" id="PF00392">
    <property type="entry name" value="GntR"/>
    <property type="match status" value="1"/>
</dbReference>
<dbReference type="RefSeq" id="WP_090038788.1">
    <property type="nucleotide sequence ID" value="NZ_FOKI01000004.1"/>
</dbReference>
<proteinExistence type="predicted"/>
<organism evidence="5 6">
    <name type="scientific">Clostridium frigidicarnis</name>
    <dbReference type="NCBI Taxonomy" id="84698"/>
    <lineage>
        <taxon>Bacteria</taxon>
        <taxon>Bacillati</taxon>
        <taxon>Bacillota</taxon>
        <taxon>Clostridia</taxon>
        <taxon>Eubacteriales</taxon>
        <taxon>Clostridiaceae</taxon>
        <taxon>Clostridium</taxon>
    </lineage>
</organism>
<dbReference type="SMART" id="SM00345">
    <property type="entry name" value="HTH_GNTR"/>
    <property type="match status" value="1"/>
</dbReference>
<dbReference type="InterPro" id="IPR000524">
    <property type="entry name" value="Tscrpt_reg_HTH_GntR"/>
</dbReference>